<feature type="domain" description="Radical SAM core" evidence="4">
    <location>
        <begin position="48"/>
        <end position="286"/>
    </location>
</feature>
<reference evidence="5 6" key="1">
    <citation type="submission" date="2021-06" db="EMBL/GenBank/DDBJ databases">
        <authorList>
            <person name="Sun Q."/>
            <person name="Li D."/>
        </authorList>
    </citation>
    <scope>NUCLEOTIDE SEQUENCE [LARGE SCALE GENOMIC DNA]</scope>
    <source>
        <strain evidence="5 6">N19</strain>
    </source>
</reference>
<dbReference type="SMART" id="SM00729">
    <property type="entry name" value="Elp3"/>
    <property type="match status" value="1"/>
</dbReference>
<sequence>MRNLIDKLAETHVLSKEELVYIIKNINDEDRKYLHEKASCIRDKYYGKKVYLRALIEFTNYCKNDCYYCGIRKSNKNADRYRLSLEQIMECADIGHTLGYNTYVLQGGEDPYFTDDRIVEIVKAIKSKYPDCAVTLSIGEKSYESYKKYYDAGADRYLLRHETANEEHYKKLHPEKMELSNRIQCLRNLKEIGYQIGAGFMVHSPYQTPEILAEDLLFLKELDPHMVGIGPFIPHHDTQFKDEPAGTVEETTLMLSLIRLLLPTCLLPATTALGTIDPVGREKGFDAGANVAMPNLSPTSSRKKYELYDNKICTGDEAAECRHCIENRINLAGYELDMSRGDNVTWTRK</sequence>
<evidence type="ECO:0000313" key="6">
    <source>
        <dbReference type="Proteomes" id="UP001196301"/>
    </source>
</evidence>
<dbReference type="NCBIfam" id="TIGR03956">
    <property type="entry name" value="rSAM_HydE"/>
    <property type="match status" value="1"/>
</dbReference>
<dbReference type="PROSITE" id="PS51918">
    <property type="entry name" value="RADICAL_SAM"/>
    <property type="match status" value="1"/>
</dbReference>
<dbReference type="SFLD" id="SFLDG01280">
    <property type="entry name" value="HydE/PylB-like"/>
    <property type="match status" value="1"/>
</dbReference>
<dbReference type="Pfam" id="PF04055">
    <property type="entry name" value="Radical_SAM"/>
    <property type="match status" value="1"/>
</dbReference>
<dbReference type="InterPro" id="IPR034422">
    <property type="entry name" value="HydE/PylB-like"/>
</dbReference>
<dbReference type="SFLD" id="SFLDF00348">
    <property type="entry name" value="FeFe_hydrogenase_maturase_(Hyd"/>
    <property type="match status" value="1"/>
</dbReference>
<dbReference type="SFLD" id="SFLDG01060">
    <property type="entry name" value="BATS_domain_containing"/>
    <property type="match status" value="1"/>
</dbReference>
<dbReference type="Proteomes" id="UP001196301">
    <property type="component" value="Unassembled WGS sequence"/>
</dbReference>
<comment type="caution">
    <text evidence="5">The sequence shown here is derived from an EMBL/GenBank/DDBJ whole genome shotgun (WGS) entry which is preliminary data.</text>
</comment>
<protein>
    <submittedName>
        <fullName evidence="5">[FeFe] hydrogenase H-cluster radical SAM maturase HydE</fullName>
    </submittedName>
</protein>
<comment type="cofactor">
    <cofactor evidence="1">
        <name>[4Fe-4S] cluster</name>
        <dbReference type="ChEBI" id="CHEBI:49883"/>
    </cofactor>
</comment>
<evidence type="ECO:0000256" key="3">
    <source>
        <dbReference type="ARBA" id="ARBA00034078"/>
    </source>
</evidence>
<evidence type="ECO:0000256" key="2">
    <source>
        <dbReference type="ARBA" id="ARBA00022485"/>
    </source>
</evidence>
<evidence type="ECO:0000256" key="1">
    <source>
        <dbReference type="ARBA" id="ARBA00001966"/>
    </source>
</evidence>
<dbReference type="SMART" id="SM00876">
    <property type="entry name" value="BATS"/>
    <property type="match status" value="1"/>
</dbReference>
<dbReference type="InterPro" id="IPR006638">
    <property type="entry name" value="Elp3/MiaA/NifB-like_rSAM"/>
</dbReference>
<dbReference type="SFLD" id="SFLDS00029">
    <property type="entry name" value="Radical_SAM"/>
    <property type="match status" value="1"/>
</dbReference>
<evidence type="ECO:0000313" key="5">
    <source>
        <dbReference type="EMBL" id="MBU5337463.1"/>
    </source>
</evidence>
<dbReference type="InterPro" id="IPR010722">
    <property type="entry name" value="BATS_dom"/>
</dbReference>
<keyword evidence="2" id="KW-0479">Metal-binding</keyword>
<evidence type="ECO:0000259" key="4">
    <source>
        <dbReference type="PROSITE" id="PS51918"/>
    </source>
</evidence>
<dbReference type="PANTHER" id="PTHR43726">
    <property type="entry name" value="3-METHYLORNITHINE SYNTHASE"/>
    <property type="match status" value="1"/>
</dbReference>
<keyword evidence="2" id="KW-0411">Iron-sulfur</keyword>
<keyword evidence="2" id="KW-0408">Iron</keyword>
<dbReference type="InterPro" id="IPR024021">
    <property type="entry name" value="FeFe-hyd_HydE_rSAM"/>
</dbReference>
<proteinExistence type="predicted"/>
<keyword evidence="2" id="KW-0004">4Fe-4S</keyword>
<dbReference type="EMBL" id="JAHLOQ010000061">
    <property type="protein sequence ID" value="MBU5337463.1"/>
    <property type="molecule type" value="Genomic_DNA"/>
</dbReference>
<gene>
    <name evidence="5" type="primary">hydE</name>
    <name evidence="5" type="ORF">KQI20_13560</name>
</gene>
<comment type="cofactor">
    <cofactor evidence="3">
        <name>[2Fe-2S] cluster</name>
        <dbReference type="ChEBI" id="CHEBI:190135"/>
    </cofactor>
</comment>
<accession>A0ABS6E042</accession>
<organism evidence="5 6">
    <name type="scientific">Intestinibacter bartlettii</name>
    <dbReference type="NCBI Taxonomy" id="261299"/>
    <lineage>
        <taxon>Bacteria</taxon>
        <taxon>Bacillati</taxon>
        <taxon>Bacillota</taxon>
        <taxon>Clostridia</taxon>
        <taxon>Peptostreptococcales</taxon>
        <taxon>Peptostreptococcaceae</taxon>
        <taxon>Intestinibacter</taxon>
    </lineage>
</organism>
<keyword evidence="6" id="KW-1185">Reference proteome</keyword>
<dbReference type="InterPro" id="IPR007197">
    <property type="entry name" value="rSAM"/>
</dbReference>
<name>A0ABS6E042_9FIRM</name>
<dbReference type="CDD" id="cd01335">
    <property type="entry name" value="Radical_SAM"/>
    <property type="match status" value="1"/>
</dbReference>
<dbReference type="PIRSF" id="PIRSF004762">
    <property type="entry name" value="CHP00423"/>
    <property type="match status" value="1"/>
</dbReference>
<dbReference type="PANTHER" id="PTHR43726:SF1">
    <property type="entry name" value="BIOTIN SYNTHASE"/>
    <property type="match status" value="1"/>
</dbReference>